<dbReference type="RefSeq" id="WP_104604125.1">
    <property type="nucleotide sequence ID" value="NZ_CP033326.1"/>
</dbReference>
<name>A0A2S7DNR5_9XANT</name>
<gene>
    <name evidence="4" type="ORF">K6978_08580</name>
    <name evidence="3" type="ORF">XcuCFBP2542_13855</name>
</gene>
<evidence type="ECO:0000256" key="2">
    <source>
        <dbReference type="SAM" id="Phobius"/>
    </source>
</evidence>
<proteinExistence type="predicted"/>
<dbReference type="AlphaFoldDB" id="A0A2S7DNR5"/>
<evidence type="ECO:0000313" key="6">
    <source>
        <dbReference type="Proteomes" id="UP001214201"/>
    </source>
</evidence>
<protein>
    <submittedName>
        <fullName evidence="3">RpfH protein</fullName>
    </submittedName>
</protein>
<dbReference type="EMBL" id="MDED01000026">
    <property type="protein sequence ID" value="PPU75495.1"/>
    <property type="molecule type" value="Genomic_DNA"/>
</dbReference>
<feature type="transmembrane region" description="Helical" evidence="2">
    <location>
        <begin position="155"/>
        <end position="174"/>
    </location>
</feature>
<organism evidence="3 5">
    <name type="scientific">Xanthomonas cucurbitae</name>
    <dbReference type="NCBI Taxonomy" id="56453"/>
    <lineage>
        <taxon>Bacteria</taxon>
        <taxon>Pseudomonadati</taxon>
        <taxon>Pseudomonadota</taxon>
        <taxon>Gammaproteobacteria</taxon>
        <taxon>Lysobacterales</taxon>
        <taxon>Lysobacteraceae</taxon>
        <taxon>Xanthomonas</taxon>
    </lineage>
</organism>
<reference evidence="3 5" key="1">
    <citation type="submission" date="2016-08" db="EMBL/GenBank/DDBJ databases">
        <authorList>
            <person name="Seilhamer J.J."/>
        </authorList>
    </citation>
    <scope>NUCLEOTIDE SEQUENCE [LARGE SCALE GENOMIC DNA]</scope>
    <source>
        <strain evidence="3 5">CFBP2542</strain>
    </source>
</reference>
<dbReference type="EMBL" id="CP082214">
    <property type="protein sequence ID" value="WDM73145.1"/>
    <property type="molecule type" value="Genomic_DNA"/>
</dbReference>
<feature type="transmembrane region" description="Helical" evidence="2">
    <location>
        <begin position="123"/>
        <end position="143"/>
    </location>
</feature>
<dbReference type="Proteomes" id="UP001214201">
    <property type="component" value="Chromosome"/>
</dbReference>
<evidence type="ECO:0000256" key="1">
    <source>
        <dbReference type="SAM" id="MobiDB-lite"/>
    </source>
</evidence>
<keyword evidence="2" id="KW-1133">Transmembrane helix</keyword>
<keyword evidence="2" id="KW-0472">Membrane</keyword>
<reference evidence="4 6" key="2">
    <citation type="submission" date="2021-08" db="EMBL/GenBank/DDBJ databases">
        <title>Genome sequences of Xanthomonas cucurbitae isolates from 5 Midwestern US states.</title>
        <authorList>
            <person name="Hind S.R."/>
        </authorList>
    </citation>
    <scope>NUCLEOTIDE SEQUENCE [LARGE SCALE GENOMIC DNA]</scope>
    <source>
        <strain evidence="4 6">OH_261</strain>
    </source>
</reference>
<accession>A0A2S7DNR5</accession>
<feature type="transmembrane region" description="Helical" evidence="2">
    <location>
        <begin position="23"/>
        <end position="41"/>
    </location>
</feature>
<feature type="transmembrane region" description="Helical" evidence="2">
    <location>
        <begin position="94"/>
        <end position="117"/>
    </location>
</feature>
<keyword evidence="6" id="KW-1185">Reference proteome</keyword>
<evidence type="ECO:0000313" key="3">
    <source>
        <dbReference type="EMBL" id="PPU75495.1"/>
    </source>
</evidence>
<evidence type="ECO:0000313" key="4">
    <source>
        <dbReference type="EMBL" id="WDM73145.1"/>
    </source>
</evidence>
<sequence>MRAVFARLRDRFVRRADSEHRQALVRVVMIGLILAYVLAFGSHWDLPDRPLHLLLRLIAIAQSGAVLLVVWIVVKPGRSHLRRTLGMLADYGLLSLAMTWFGAPLACLYVVVLWVTIGNGLRFGTHALQTAVAMAVLSFGATLANSPYWQQRTELGLALLAALVVIPMSLLRLLDDVADAHPPVAGHDHGDDMAPLRGHPPTPSKQTRH</sequence>
<feature type="transmembrane region" description="Helical" evidence="2">
    <location>
        <begin position="53"/>
        <end position="74"/>
    </location>
</feature>
<dbReference type="Proteomes" id="UP000239561">
    <property type="component" value="Unassembled WGS sequence"/>
</dbReference>
<keyword evidence="2" id="KW-0812">Transmembrane</keyword>
<dbReference type="OrthoDB" id="5997743at2"/>
<evidence type="ECO:0000313" key="5">
    <source>
        <dbReference type="Proteomes" id="UP000239561"/>
    </source>
</evidence>
<feature type="region of interest" description="Disordered" evidence="1">
    <location>
        <begin position="184"/>
        <end position="209"/>
    </location>
</feature>